<evidence type="ECO:0000256" key="1">
    <source>
        <dbReference type="ARBA" id="ARBA00004162"/>
    </source>
</evidence>
<dbReference type="Pfam" id="PF03170">
    <property type="entry name" value="BcsB"/>
    <property type="match status" value="1"/>
</dbReference>
<accession>A0A8J7FD63</accession>
<keyword evidence="3 7" id="KW-0812">Transmembrane</keyword>
<keyword evidence="4 7" id="KW-1133">Transmembrane helix</keyword>
<dbReference type="PANTHER" id="PTHR39083">
    <property type="entry name" value="CYCLIC DI-GMP-BINDING PROTEIN"/>
    <property type="match status" value="1"/>
</dbReference>
<evidence type="ECO:0000313" key="8">
    <source>
        <dbReference type="EMBL" id="MBE9216364.1"/>
    </source>
</evidence>
<keyword evidence="5 7" id="KW-0472">Membrane</keyword>
<proteinExistence type="predicted"/>
<dbReference type="EMBL" id="JADEWL010000161">
    <property type="protein sequence ID" value="MBE9216364.1"/>
    <property type="molecule type" value="Genomic_DNA"/>
</dbReference>
<feature type="transmembrane region" description="Helical" evidence="7">
    <location>
        <begin position="759"/>
        <end position="781"/>
    </location>
</feature>
<evidence type="ECO:0000256" key="4">
    <source>
        <dbReference type="ARBA" id="ARBA00022989"/>
    </source>
</evidence>
<dbReference type="Gene3D" id="2.60.120.260">
    <property type="entry name" value="Galactose-binding domain-like"/>
    <property type="match status" value="2"/>
</dbReference>
<comment type="caution">
    <text evidence="8">The sequence shown here is derived from an EMBL/GenBank/DDBJ whole genome shotgun (WGS) entry which is preliminary data.</text>
</comment>
<evidence type="ECO:0000256" key="2">
    <source>
        <dbReference type="ARBA" id="ARBA00022475"/>
    </source>
</evidence>
<reference evidence="8" key="1">
    <citation type="submission" date="2020-10" db="EMBL/GenBank/DDBJ databases">
        <authorList>
            <person name="Castelo-Branco R."/>
            <person name="Eusebio N."/>
            <person name="Adriana R."/>
            <person name="Vieira A."/>
            <person name="Brugerolle De Fraissinette N."/>
            <person name="Rezende De Castro R."/>
            <person name="Schneider M.P."/>
            <person name="Vasconcelos V."/>
            <person name="Leao P.N."/>
        </authorList>
    </citation>
    <scope>NUCLEOTIDE SEQUENCE</scope>
    <source>
        <strain evidence="8">LEGE 06105</strain>
    </source>
</reference>
<keyword evidence="2" id="KW-1003">Cell membrane</keyword>
<comment type="subcellular location">
    <subcellularLocation>
        <location evidence="1">Cell membrane</location>
        <topology evidence="1">Single-pass membrane protein</topology>
    </subcellularLocation>
</comment>
<dbReference type="GO" id="GO:0005886">
    <property type="term" value="C:plasma membrane"/>
    <property type="evidence" value="ECO:0007669"/>
    <property type="project" value="UniProtKB-SubCell"/>
</dbReference>
<evidence type="ECO:0000313" key="9">
    <source>
        <dbReference type="Proteomes" id="UP000620559"/>
    </source>
</evidence>
<organism evidence="8 9">
    <name type="scientific">Plectonema cf. radiosum LEGE 06105</name>
    <dbReference type="NCBI Taxonomy" id="945769"/>
    <lineage>
        <taxon>Bacteria</taxon>
        <taxon>Bacillati</taxon>
        <taxon>Cyanobacteriota</taxon>
        <taxon>Cyanophyceae</taxon>
        <taxon>Oscillatoriophycideae</taxon>
        <taxon>Oscillatoriales</taxon>
        <taxon>Microcoleaceae</taxon>
        <taxon>Plectonema</taxon>
    </lineage>
</organism>
<dbReference type="GO" id="GO:0006011">
    <property type="term" value="P:UDP-alpha-D-glucose metabolic process"/>
    <property type="evidence" value="ECO:0007669"/>
    <property type="project" value="InterPro"/>
</dbReference>
<dbReference type="PANTHER" id="PTHR39083:SF1">
    <property type="entry name" value="CYCLIC DI-GMP-BINDING PROTEIN"/>
    <property type="match status" value="1"/>
</dbReference>
<dbReference type="Proteomes" id="UP000620559">
    <property type="component" value="Unassembled WGS sequence"/>
</dbReference>
<feature type="compositionally biased region" description="Acidic residues" evidence="6">
    <location>
        <begin position="54"/>
        <end position="66"/>
    </location>
</feature>
<protein>
    <submittedName>
        <fullName evidence="8">Cellulose biosynthesis cyclic di-GMP-binding regulatory protein BcsB</fullName>
    </submittedName>
</protein>
<dbReference type="InterPro" id="IPR018513">
    <property type="entry name" value="Cell_synthase_bac"/>
</dbReference>
<evidence type="ECO:0000256" key="7">
    <source>
        <dbReference type="SAM" id="Phobius"/>
    </source>
</evidence>
<evidence type="ECO:0000256" key="3">
    <source>
        <dbReference type="ARBA" id="ARBA00022692"/>
    </source>
</evidence>
<evidence type="ECO:0000256" key="6">
    <source>
        <dbReference type="SAM" id="MobiDB-lite"/>
    </source>
</evidence>
<feature type="region of interest" description="Disordered" evidence="6">
    <location>
        <begin position="47"/>
        <end position="67"/>
    </location>
</feature>
<evidence type="ECO:0000256" key="5">
    <source>
        <dbReference type="ARBA" id="ARBA00023136"/>
    </source>
</evidence>
<keyword evidence="9" id="KW-1185">Reference proteome</keyword>
<dbReference type="AlphaFoldDB" id="A0A8J7FD63"/>
<dbReference type="RefSeq" id="WP_193924894.1">
    <property type="nucleotide sequence ID" value="NZ_JADEWL010000161.1"/>
</dbReference>
<sequence length="790" mass="88498">MKRLVYFSQASTKVFIIFCWFLLSPYSLLTAQAVNQSQTQESEILFEQTNTRDGDEEQTSTEDIDSISEAGTVGSTITHSLDFDSASIAGKQMRLRGIYAEGTLGFTRPRSWDVENVKALIRFQHSTALDGKRSNLAVLVNDTAVGSIALNRQQSQTGQLLVNIPSKLLKEYNEVKLIAQQRNYDICVDPYDPSLWTQIQPDSKIIFDYKLKKASENFSYYPYPIIDELDLKSNQINYLQPNQIDSKWLTAASRLQASLGRKANFRSVDTKLVTDIANVKSGEKLVIIGTPSQQPALAEIDLPVTVEGDQILDTEQNAVAEDRGVLILTSTKNGVPVLVATGNGEKGVEKAVQFLLQPSKRKMGTGPVVFVDKVPELETPGEREWSGYLPNQNSFQLSEIETVNDQKFKDVTVRGSEALPVTIDFRALPDDRFVRGSSMNLVYSYGPQLNPRTSTVEVLLDGNFIGGERLSNESGETRKTLKLDLPPKLIKPNSKIEVFFRMNAREDSNQECRYIPDRQLIGTVHNETSFDLKRETFATLPNLELLQFGFPFASPQDLSKTTIVVPQNPSSTDVLTLLEFSERLGRLSEASSVELNVHTPDTLSKADNVKNNNHLVAIGTQENFPLPEVLEKSQGFNLSQSFIRIFGDEKQKEQAKIQVPENNQGMIKQIISPWNRDRVVLALTAQTESGLDRVRQVLDQDSWFFQLKEDTVLISSDENNPNPDDENAYELDFFTSSSKNNINKGNPVSQMSLVLQQNWLLLPLGIVGISLFLYGIVQLYLKRLNSSDTK</sequence>
<name>A0A8J7FD63_9CYAN</name>
<gene>
    <name evidence="8" type="ORF">IQ247_27505</name>
</gene>